<dbReference type="InterPro" id="IPR000582">
    <property type="entry name" value="Acyl-CoA-binding_protein"/>
</dbReference>
<dbReference type="Gene3D" id="1.20.80.10">
    <property type="match status" value="1"/>
</dbReference>
<dbReference type="EMBL" id="BFAG01000006">
    <property type="protein sequence ID" value="GBF05741.1"/>
    <property type="molecule type" value="Genomic_DNA"/>
</dbReference>
<dbReference type="OrthoDB" id="5625302at2"/>
<protein>
    <submittedName>
        <fullName evidence="3">Acyl-CoA-binding protein</fullName>
    </submittedName>
</protein>
<evidence type="ECO:0000313" key="4">
    <source>
        <dbReference type="Proteomes" id="UP000236569"/>
    </source>
</evidence>
<dbReference type="GO" id="GO:0000062">
    <property type="term" value="F:fatty-acyl-CoA binding"/>
    <property type="evidence" value="ECO:0007669"/>
    <property type="project" value="InterPro"/>
</dbReference>
<proteinExistence type="predicted"/>
<keyword evidence="4" id="KW-1185">Reference proteome</keyword>
<dbReference type="PROSITE" id="PS00880">
    <property type="entry name" value="ACB_1"/>
    <property type="match status" value="1"/>
</dbReference>
<comment type="caution">
    <text evidence="3">The sequence shown here is derived from an EMBL/GenBank/DDBJ whole genome shotgun (WGS) entry which is preliminary data.</text>
</comment>
<feature type="domain" description="ACB" evidence="2">
    <location>
        <begin position="7"/>
        <end position="90"/>
    </location>
</feature>
<evidence type="ECO:0000313" key="3">
    <source>
        <dbReference type="EMBL" id="GBF05741.1"/>
    </source>
</evidence>
<dbReference type="InterPro" id="IPR022408">
    <property type="entry name" value="Acyl-CoA-binding_prot_CS"/>
</dbReference>
<dbReference type="PANTHER" id="PTHR23310:SF62">
    <property type="entry name" value="ACYL-COA BINDING PROTEIN 1, ISOFORM A"/>
    <property type="match status" value="1"/>
</dbReference>
<dbReference type="PANTHER" id="PTHR23310">
    <property type="entry name" value="ACYL-COA-BINDING PROTEIN, ACBP"/>
    <property type="match status" value="1"/>
</dbReference>
<evidence type="ECO:0000256" key="1">
    <source>
        <dbReference type="ARBA" id="ARBA00023121"/>
    </source>
</evidence>
<dbReference type="InterPro" id="IPR035984">
    <property type="entry name" value="Acyl-CoA-binding_sf"/>
</dbReference>
<sequence length="90" mass="9858">MPETEAVQRAFERAQQDVQGLSRKPGNDILLKLYALYKQGTVGDVTGARPGGFDFVGGAKYDAWAARRGQDQEDAQREYVALVDALKARG</sequence>
<dbReference type="PROSITE" id="PS51228">
    <property type="entry name" value="ACB_2"/>
    <property type="match status" value="1"/>
</dbReference>
<dbReference type="AlphaFoldDB" id="A0A2I9DLB3"/>
<dbReference type="SUPFAM" id="SSF47027">
    <property type="entry name" value="Acyl-CoA binding protein"/>
    <property type="match status" value="1"/>
</dbReference>
<organism evidence="3 4">
    <name type="scientific">Deinococcus aerius</name>
    <dbReference type="NCBI Taxonomy" id="200253"/>
    <lineage>
        <taxon>Bacteria</taxon>
        <taxon>Thermotogati</taxon>
        <taxon>Deinococcota</taxon>
        <taxon>Deinococci</taxon>
        <taxon>Deinococcales</taxon>
        <taxon>Deinococcaceae</taxon>
        <taxon>Deinococcus</taxon>
    </lineage>
</organism>
<keyword evidence="1" id="KW-0446">Lipid-binding</keyword>
<dbReference type="PRINTS" id="PR00689">
    <property type="entry name" value="ACOABINDINGP"/>
</dbReference>
<dbReference type="RefSeq" id="WP_103129171.1">
    <property type="nucleotide sequence ID" value="NZ_BFAG01000006.1"/>
</dbReference>
<evidence type="ECO:0000259" key="2">
    <source>
        <dbReference type="PROSITE" id="PS51228"/>
    </source>
</evidence>
<name>A0A2I9DLB3_9DEIO</name>
<dbReference type="GO" id="GO:0006631">
    <property type="term" value="P:fatty acid metabolic process"/>
    <property type="evidence" value="ECO:0007669"/>
    <property type="project" value="TreeGrafter"/>
</dbReference>
<reference evidence="4" key="1">
    <citation type="submission" date="2018-01" db="EMBL/GenBank/DDBJ databases">
        <title>Draft Genome Sequence of the Radioresistant Bacterium Deinococcus aerius TR0125, Isolated from the Higher Atmosphere above Japan.</title>
        <authorList>
            <person name="Satoh K."/>
            <person name="Arai H."/>
            <person name="Sanzen T."/>
            <person name="Kawaguchi Y."/>
            <person name="Hayashi H."/>
            <person name="Yokobori S."/>
            <person name="Yamagishi A."/>
            <person name="Oono Y."/>
            <person name="Narumi I."/>
        </authorList>
    </citation>
    <scope>NUCLEOTIDE SEQUENCE [LARGE SCALE GENOMIC DNA]</scope>
    <source>
        <strain evidence="4">TR0125</strain>
    </source>
</reference>
<accession>A0A2I9DLB3</accession>
<dbReference type="Pfam" id="PF00887">
    <property type="entry name" value="ACBP"/>
    <property type="match status" value="1"/>
</dbReference>
<dbReference type="InterPro" id="IPR014352">
    <property type="entry name" value="FERM/acyl-CoA-bd_prot_sf"/>
</dbReference>
<dbReference type="Proteomes" id="UP000236569">
    <property type="component" value="Unassembled WGS sequence"/>
</dbReference>
<gene>
    <name evidence="3" type="ORF">DAERI_060001</name>
</gene>